<protein>
    <submittedName>
        <fullName evidence="1">Uncharacterized protein</fullName>
    </submittedName>
</protein>
<evidence type="ECO:0000313" key="1">
    <source>
        <dbReference type="EMBL" id="KAG0428141.1"/>
    </source>
</evidence>
<keyword evidence="2" id="KW-1185">Reference proteome</keyword>
<dbReference type="Proteomes" id="UP000805193">
    <property type="component" value="Unassembled WGS sequence"/>
</dbReference>
<comment type="caution">
    <text evidence="1">The sequence shown here is derived from an EMBL/GenBank/DDBJ whole genome shotgun (WGS) entry which is preliminary data.</text>
</comment>
<name>A0AC60Q3F4_IXOPE</name>
<evidence type="ECO:0000313" key="2">
    <source>
        <dbReference type="Proteomes" id="UP000805193"/>
    </source>
</evidence>
<organism evidence="1 2">
    <name type="scientific">Ixodes persulcatus</name>
    <name type="common">Taiga tick</name>
    <dbReference type="NCBI Taxonomy" id="34615"/>
    <lineage>
        <taxon>Eukaryota</taxon>
        <taxon>Metazoa</taxon>
        <taxon>Ecdysozoa</taxon>
        <taxon>Arthropoda</taxon>
        <taxon>Chelicerata</taxon>
        <taxon>Arachnida</taxon>
        <taxon>Acari</taxon>
        <taxon>Parasitiformes</taxon>
        <taxon>Ixodida</taxon>
        <taxon>Ixodoidea</taxon>
        <taxon>Ixodidae</taxon>
        <taxon>Ixodinae</taxon>
        <taxon>Ixodes</taxon>
    </lineage>
</organism>
<reference evidence="1 2" key="1">
    <citation type="journal article" date="2020" name="Cell">
        <title>Large-Scale Comparative Analyses of Tick Genomes Elucidate Their Genetic Diversity and Vector Capacities.</title>
        <authorList>
            <consortium name="Tick Genome and Microbiome Consortium (TIGMIC)"/>
            <person name="Jia N."/>
            <person name="Wang J."/>
            <person name="Shi W."/>
            <person name="Du L."/>
            <person name="Sun Y."/>
            <person name="Zhan W."/>
            <person name="Jiang J.F."/>
            <person name="Wang Q."/>
            <person name="Zhang B."/>
            <person name="Ji P."/>
            <person name="Bell-Sakyi L."/>
            <person name="Cui X.M."/>
            <person name="Yuan T.T."/>
            <person name="Jiang B.G."/>
            <person name="Yang W.F."/>
            <person name="Lam T.T."/>
            <person name="Chang Q.C."/>
            <person name="Ding S.J."/>
            <person name="Wang X.J."/>
            <person name="Zhu J.G."/>
            <person name="Ruan X.D."/>
            <person name="Zhao L."/>
            <person name="Wei J.T."/>
            <person name="Ye R.Z."/>
            <person name="Que T.C."/>
            <person name="Du C.H."/>
            <person name="Zhou Y.H."/>
            <person name="Cheng J.X."/>
            <person name="Dai P.F."/>
            <person name="Guo W.B."/>
            <person name="Han X.H."/>
            <person name="Huang E.J."/>
            <person name="Li L.F."/>
            <person name="Wei W."/>
            <person name="Gao Y.C."/>
            <person name="Liu J.Z."/>
            <person name="Shao H.Z."/>
            <person name="Wang X."/>
            <person name="Wang C.C."/>
            <person name="Yang T.C."/>
            <person name="Huo Q.B."/>
            <person name="Li W."/>
            <person name="Chen H.Y."/>
            <person name="Chen S.E."/>
            <person name="Zhou L.G."/>
            <person name="Ni X.B."/>
            <person name="Tian J.H."/>
            <person name="Sheng Y."/>
            <person name="Liu T."/>
            <person name="Pan Y.S."/>
            <person name="Xia L.Y."/>
            <person name="Li J."/>
            <person name="Zhao F."/>
            <person name="Cao W.C."/>
        </authorList>
    </citation>
    <scope>NUCLEOTIDE SEQUENCE [LARGE SCALE GENOMIC DNA]</scope>
    <source>
        <strain evidence="1">Iper-2018</strain>
    </source>
</reference>
<gene>
    <name evidence="1" type="ORF">HPB47_024851</name>
</gene>
<dbReference type="EMBL" id="JABSTQ010009560">
    <property type="protein sequence ID" value="KAG0428141.1"/>
    <property type="molecule type" value="Genomic_DNA"/>
</dbReference>
<proteinExistence type="predicted"/>
<sequence length="103" mass="11700">MEPIGQPQKCFVMAPVLSTRLVSPAEQIVRRIRTLCAISSCTMLRMRRRQRHGASGGFERWLLRRRVRPPFMVGRLPLWTGSTPAAFICAAELVLTDKGRRPP</sequence>
<accession>A0AC60Q3F4</accession>